<dbReference type="Gene3D" id="3.90.1150.30">
    <property type="match status" value="1"/>
</dbReference>
<dbReference type="RefSeq" id="WP_147923062.1">
    <property type="nucleotide sequence ID" value="NZ_VRTY01000076.1"/>
</dbReference>
<dbReference type="PANTHER" id="PTHR35145:SF1">
    <property type="entry name" value="CYTOPLASMIC PROTEIN"/>
    <property type="match status" value="1"/>
</dbReference>
<evidence type="ECO:0000313" key="1">
    <source>
        <dbReference type="EMBL" id="TXK36603.1"/>
    </source>
</evidence>
<protein>
    <submittedName>
        <fullName evidence="1">MmcQ/YjbR family DNA-binding protein</fullName>
    </submittedName>
</protein>
<accession>A0A5C8JHY2</accession>
<dbReference type="SUPFAM" id="SSF142906">
    <property type="entry name" value="YjbR-like"/>
    <property type="match status" value="1"/>
</dbReference>
<sequence>MNIEEFREYCLGKAGATESTPFGGDTLVFKVADKIFALTSIGDFESGINLKCVPEHAVELREKYACVLPGYHMNKKHWNTILPNGSVPDALLQQWIDDSYQLVISKLPKATKLLFGF</sequence>
<organism evidence="1 2">
    <name type="scientific">Pontibacter qinzhouensis</name>
    <dbReference type="NCBI Taxonomy" id="2603253"/>
    <lineage>
        <taxon>Bacteria</taxon>
        <taxon>Pseudomonadati</taxon>
        <taxon>Bacteroidota</taxon>
        <taxon>Cytophagia</taxon>
        <taxon>Cytophagales</taxon>
        <taxon>Hymenobacteraceae</taxon>
        <taxon>Pontibacter</taxon>
    </lineage>
</organism>
<keyword evidence="2" id="KW-1185">Reference proteome</keyword>
<evidence type="ECO:0000313" key="2">
    <source>
        <dbReference type="Proteomes" id="UP000321926"/>
    </source>
</evidence>
<name>A0A5C8JHY2_9BACT</name>
<dbReference type="InterPro" id="IPR058532">
    <property type="entry name" value="YjbR/MT2646/Rv2570-like"/>
</dbReference>
<proteinExistence type="predicted"/>
<gene>
    <name evidence="1" type="ORF">FVR03_17505</name>
</gene>
<comment type="caution">
    <text evidence="1">The sequence shown here is derived from an EMBL/GenBank/DDBJ whole genome shotgun (WGS) entry which is preliminary data.</text>
</comment>
<dbReference type="Proteomes" id="UP000321926">
    <property type="component" value="Unassembled WGS sequence"/>
</dbReference>
<reference evidence="1 2" key="1">
    <citation type="submission" date="2019-08" db="EMBL/GenBank/DDBJ databases">
        <authorList>
            <person name="Shi S."/>
        </authorList>
    </citation>
    <scope>NUCLEOTIDE SEQUENCE [LARGE SCALE GENOMIC DNA]</scope>
    <source>
        <strain evidence="1 2">GY10130</strain>
    </source>
</reference>
<dbReference type="InterPro" id="IPR038056">
    <property type="entry name" value="YjbR-like_sf"/>
</dbReference>
<dbReference type="AlphaFoldDB" id="A0A5C8JHY2"/>
<dbReference type="PANTHER" id="PTHR35145">
    <property type="entry name" value="CYTOPLASMIC PROTEIN-RELATED"/>
    <property type="match status" value="1"/>
</dbReference>
<keyword evidence="1" id="KW-0238">DNA-binding</keyword>
<dbReference type="Pfam" id="PF04237">
    <property type="entry name" value="YjbR"/>
    <property type="match status" value="1"/>
</dbReference>
<dbReference type="OrthoDB" id="9789813at2"/>
<dbReference type="EMBL" id="VRTY01000076">
    <property type="protein sequence ID" value="TXK36603.1"/>
    <property type="molecule type" value="Genomic_DNA"/>
</dbReference>
<dbReference type="GO" id="GO:0003677">
    <property type="term" value="F:DNA binding"/>
    <property type="evidence" value="ECO:0007669"/>
    <property type="project" value="UniProtKB-KW"/>
</dbReference>
<dbReference type="InterPro" id="IPR007351">
    <property type="entry name" value="YjbR"/>
</dbReference>